<organism evidence="1 2">
    <name type="scientific">Vibrio maritimus</name>
    <dbReference type="NCBI Taxonomy" id="990268"/>
    <lineage>
        <taxon>Bacteria</taxon>
        <taxon>Pseudomonadati</taxon>
        <taxon>Pseudomonadota</taxon>
        <taxon>Gammaproteobacteria</taxon>
        <taxon>Vibrionales</taxon>
        <taxon>Vibrionaceae</taxon>
        <taxon>Vibrio</taxon>
    </lineage>
</organism>
<dbReference type="EMBL" id="BBMR01000006">
    <property type="protein sequence ID" value="GAL20655.1"/>
    <property type="molecule type" value="Genomic_DNA"/>
</dbReference>
<sequence length="38" mass="4221">MPVIDGKVLTSVAGFSAFEKLPKRKRLKSLLRAKPPLK</sequence>
<evidence type="ECO:0000313" key="2">
    <source>
        <dbReference type="Proteomes" id="UP000029228"/>
    </source>
</evidence>
<dbReference type="AlphaFoldDB" id="A0A090RYV2"/>
<gene>
    <name evidence="1" type="ORF">JCM19235_3657</name>
</gene>
<dbReference type="Proteomes" id="UP000029228">
    <property type="component" value="Unassembled WGS sequence"/>
</dbReference>
<reference evidence="1 2" key="1">
    <citation type="submission" date="2014-09" db="EMBL/GenBank/DDBJ databases">
        <title>Vibrio maritimus JCM 19235. (C45) whole genome shotgun sequence.</title>
        <authorList>
            <person name="Sawabe T."/>
            <person name="Meirelles P."/>
            <person name="Nakanishi M."/>
            <person name="Sayaka M."/>
            <person name="Hattori M."/>
            <person name="Ohkuma M."/>
        </authorList>
    </citation>
    <scope>NUCLEOTIDE SEQUENCE [LARGE SCALE GENOMIC DNA]</scope>
    <source>
        <strain evidence="2">JCM19235</strain>
    </source>
</reference>
<keyword evidence="2" id="KW-1185">Reference proteome</keyword>
<name>A0A090RYV2_9VIBR</name>
<protein>
    <submittedName>
        <fullName evidence="1">Uncharacterized protein</fullName>
    </submittedName>
</protein>
<comment type="caution">
    <text evidence="1">The sequence shown here is derived from an EMBL/GenBank/DDBJ whole genome shotgun (WGS) entry which is preliminary data.</text>
</comment>
<evidence type="ECO:0000313" key="1">
    <source>
        <dbReference type="EMBL" id="GAL20655.1"/>
    </source>
</evidence>
<accession>A0A090RYV2</accession>
<dbReference type="STRING" id="990268.JCM19235_3657"/>
<proteinExistence type="predicted"/>
<reference evidence="1 2" key="2">
    <citation type="submission" date="2014-09" db="EMBL/GenBank/DDBJ databases">
        <authorList>
            <consortium name="NBRP consortium"/>
            <person name="Sawabe T."/>
            <person name="Meirelles P."/>
            <person name="Nakanishi M."/>
            <person name="Sayaka M."/>
            <person name="Hattori M."/>
            <person name="Ohkuma M."/>
        </authorList>
    </citation>
    <scope>NUCLEOTIDE SEQUENCE [LARGE SCALE GENOMIC DNA]</scope>
    <source>
        <strain evidence="2">JCM19235</strain>
    </source>
</reference>